<name>A0A0P7BWH5_9HYPO</name>
<dbReference type="InterPro" id="IPR037398">
    <property type="entry name" value="Glyco_hydro_64_fam"/>
</dbReference>
<dbReference type="AlphaFoldDB" id="A0A0P7BWH5"/>
<keyword evidence="3" id="KW-1185">Reference proteome</keyword>
<dbReference type="OrthoDB" id="5290283at2759"/>
<reference evidence="2 3" key="1">
    <citation type="submission" date="2015-09" db="EMBL/GenBank/DDBJ databases">
        <title>Draft genome of a European isolate of the apple canker pathogen Neonectria ditissima.</title>
        <authorList>
            <person name="Gomez-Cortecero A."/>
            <person name="Harrison R.J."/>
            <person name="Armitage A.D."/>
        </authorList>
    </citation>
    <scope>NUCLEOTIDE SEQUENCE [LARGE SCALE GENOMIC DNA]</scope>
    <source>
        <strain evidence="2 3">R09/05</strain>
    </source>
</reference>
<organism evidence="2 3">
    <name type="scientific">Neonectria ditissima</name>
    <dbReference type="NCBI Taxonomy" id="78410"/>
    <lineage>
        <taxon>Eukaryota</taxon>
        <taxon>Fungi</taxon>
        <taxon>Dikarya</taxon>
        <taxon>Ascomycota</taxon>
        <taxon>Pezizomycotina</taxon>
        <taxon>Sordariomycetes</taxon>
        <taxon>Hypocreomycetidae</taxon>
        <taxon>Hypocreales</taxon>
        <taxon>Nectriaceae</taxon>
        <taxon>Neonectria</taxon>
    </lineage>
</organism>
<dbReference type="EMBL" id="LKCW01000002">
    <property type="protein sequence ID" value="KPM46285.1"/>
    <property type="molecule type" value="Genomic_DNA"/>
</dbReference>
<dbReference type="PANTHER" id="PTHR38165:SF1">
    <property type="entry name" value="GLUCANASE B"/>
    <property type="match status" value="1"/>
</dbReference>
<accession>A0A0P7BWH5</accession>
<dbReference type="InterPro" id="IPR042517">
    <property type="entry name" value="Glyco_hydro_64_N_2"/>
</dbReference>
<sequence>MTQGFLDIVLVNRTGASILFAHITGRRLQPNGVGAEVDVGPIMIKSDGMTPHMLASGGGNRRSPGVDHGIRVGGPGAKKRVRIPRLAGGRVYFSKNRPLTFYVNSESSGPALVEPSPMNPADTNYGVEWTFAELTFNQAEVYANISYVDFLNIPVALHLSTHAGPAKEVTGMPKGAITRIAKRLEELGNSWGKLVVRSPSGALIRILSPNSGEQVYPGLFKGFFREHVDAVWKHYENTDLIVDTQRDWGVFRGRVSGGVLKLRGKDGWTLTYEKPTTKDILTCNTGPFALREPRDEKEEARLNVGARIAAAFNRGTLLINPRQPHGERVETYYTQRPINHYARLCHKMSVAHRGYAFPYDDVSASGKSDQSGYVSDGNPKLLTVTAGGLREGHM</sequence>
<dbReference type="STRING" id="78410.A0A0P7BWH5"/>
<dbReference type="Gene3D" id="3.30.920.50">
    <property type="entry name" value="Beta-1,3-glucanase, C-terminal domain"/>
    <property type="match status" value="1"/>
</dbReference>
<evidence type="ECO:0000313" key="2">
    <source>
        <dbReference type="EMBL" id="KPM46285.1"/>
    </source>
</evidence>
<gene>
    <name evidence="2" type="ORF">AK830_g313</name>
</gene>
<dbReference type="Gene3D" id="2.60.110.10">
    <property type="entry name" value="Thaumatin"/>
    <property type="match status" value="1"/>
</dbReference>
<dbReference type="PANTHER" id="PTHR38165">
    <property type="match status" value="1"/>
</dbReference>
<dbReference type="Proteomes" id="UP000050424">
    <property type="component" value="Unassembled WGS sequence"/>
</dbReference>
<dbReference type="PROSITE" id="PS52006">
    <property type="entry name" value="GH64"/>
    <property type="match status" value="1"/>
</dbReference>
<dbReference type="InterPro" id="IPR037176">
    <property type="entry name" value="Osmotin/thaumatin-like_sf"/>
</dbReference>
<protein>
    <recommendedName>
        <fullName evidence="1">GH64 domain-containing protein</fullName>
    </recommendedName>
</protein>
<dbReference type="InterPro" id="IPR032477">
    <property type="entry name" value="Glyco_hydro_64"/>
</dbReference>
<evidence type="ECO:0000313" key="3">
    <source>
        <dbReference type="Proteomes" id="UP000050424"/>
    </source>
</evidence>
<comment type="caution">
    <text evidence="2">The sequence shown here is derived from an EMBL/GenBank/DDBJ whole genome shotgun (WGS) entry which is preliminary data.</text>
</comment>
<evidence type="ECO:0000259" key="1">
    <source>
        <dbReference type="PROSITE" id="PS52006"/>
    </source>
</evidence>
<dbReference type="Pfam" id="PF16483">
    <property type="entry name" value="Glyco_hydro_64"/>
    <property type="match status" value="1"/>
</dbReference>
<feature type="domain" description="GH64" evidence="1">
    <location>
        <begin position="3"/>
        <end position="373"/>
    </location>
</feature>
<proteinExistence type="predicted"/>